<dbReference type="Pfam" id="PF12840">
    <property type="entry name" value="HTH_20"/>
    <property type="match status" value="1"/>
</dbReference>
<gene>
    <name evidence="1" type="primary">arsR16</name>
    <name evidence="1" type="ORF">AArcS_2820</name>
</gene>
<dbReference type="AlphaFoldDB" id="A0A897MU22"/>
<dbReference type="SUPFAM" id="SSF46785">
    <property type="entry name" value="Winged helix' DNA-binding domain"/>
    <property type="match status" value="1"/>
</dbReference>
<sequence>MSRTYQHYPDGGIDERELGECFDSELVVELLDDAEAVRLFQTAADPMTIQQLAEECDVSQSTAYRKVDKLTEAGLLVETTEKRPDGDPPARYKRRAPAVTVTIGEDVEVVCADLLPDRLSETAAEE</sequence>
<dbReference type="Proteomes" id="UP000663586">
    <property type="component" value="Chromosome"/>
</dbReference>
<protein>
    <submittedName>
        <fullName evidence="1">Transcriptional regulator containing HTH domain,ArsR family</fullName>
    </submittedName>
</protein>
<dbReference type="KEGG" id="hara:AArcS_2820"/>
<accession>A0A897MU22</accession>
<organism evidence="1 2">
    <name type="scientific">Natranaeroarchaeum sulfidigenes</name>
    <dbReference type="NCBI Taxonomy" id="2784880"/>
    <lineage>
        <taxon>Archaea</taxon>
        <taxon>Methanobacteriati</taxon>
        <taxon>Methanobacteriota</taxon>
        <taxon>Stenosarchaea group</taxon>
        <taxon>Halobacteria</taxon>
        <taxon>Halobacteriales</taxon>
        <taxon>Natronoarchaeaceae</taxon>
        <taxon>Natranaeroarchaeum</taxon>
    </lineage>
</organism>
<evidence type="ECO:0000313" key="1">
    <source>
        <dbReference type="EMBL" id="QSG04012.1"/>
    </source>
</evidence>
<dbReference type="EMBL" id="CP064786">
    <property type="protein sequence ID" value="QSG04012.1"/>
    <property type="molecule type" value="Genomic_DNA"/>
</dbReference>
<dbReference type="CDD" id="cd00090">
    <property type="entry name" value="HTH_ARSR"/>
    <property type="match status" value="1"/>
</dbReference>
<dbReference type="RefSeq" id="WP_238478043.1">
    <property type="nucleotide sequence ID" value="NZ_CP064786.1"/>
</dbReference>
<evidence type="ECO:0000313" key="2">
    <source>
        <dbReference type="Proteomes" id="UP000663586"/>
    </source>
</evidence>
<reference evidence="1" key="1">
    <citation type="submission" date="2020-11" db="EMBL/GenBank/DDBJ databases">
        <title>Carbohydrate-dependent, anaerobic sulfur respiration: A novel catabolism in halophilic archaea.</title>
        <authorList>
            <person name="Sorokin D.Y."/>
            <person name="Messina E."/>
            <person name="Smedile F."/>
            <person name="La Cono V."/>
            <person name="Hallsworth J.E."/>
            <person name="Yakimov M.M."/>
        </authorList>
    </citation>
    <scope>NUCLEOTIDE SEQUENCE</scope>
    <source>
        <strain evidence="1">AArc-S</strain>
    </source>
</reference>
<dbReference type="Gene3D" id="1.10.10.10">
    <property type="entry name" value="Winged helix-like DNA-binding domain superfamily/Winged helix DNA-binding domain"/>
    <property type="match status" value="1"/>
</dbReference>
<dbReference type="InterPro" id="IPR011991">
    <property type="entry name" value="ArsR-like_HTH"/>
</dbReference>
<proteinExistence type="predicted"/>
<name>A0A897MU22_9EURY</name>
<dbReference type="InterPro" id="IPR036390">
    <property type="entry name" value="WH_DNA-bd_sf"/>
</dbReference>
<keyword evidence="2" id="KW-1185">Reference proteome</keyword>
<dbReference type="GeneID" id="70686197"/>
<dbReference type="InterPro" id="IPR036388">
    <property type="entry name" value="WH-like_DNA-bd_sf"/>
</dbReference>